<dbReference type="KEGG" id="mbos:ICJ55_06285"/>
<evidence type="ECO:0000256" key="1">
    <source>
        <dbReference type="ARBA" id="ARBA00001946"/>
    </source>
</evidence>
<dbReference type="InterPro" id="IPR053378">
    <property type="entry name" value="Prenyl_diphosphate_synthase"/>
</dbReference>
<comment type="cofactor">
    <cofactor evidence="1">
        <name>Mg(2+)</name>
        <dbReference type="ChEBI" id="CHEBI:18420"/>
    </cofactor>
</comment>
<evidence type="ECO:0000256" key="2">
    <source>
        <dbReference type="ARBA" id="ARBA00006706"/>
    </source>
</evidence>
<dbReference type="InterPro" id="IPR008949">
    <property type="entry name" value="Isoprenoid_synthase_dom_sf"/>
</dbReference>
<evidence type="ECO:0000313" key="9">
    <source>
        <dbReference type="Proteomes" id="UP000576260"/>
    </source>
</evidence>
<keyword evidence="6" id="KW-0414">Isoprene biosynthesis</keyword>
<proteinExistence type="inferred from homology"/>
<dbReference type="Gene3D" id="1.10.600.10">
    <property type="entry name" value="Farnesyl Diphosphate Synthase"/>
    <property type="match status" value="1"/>
</dbReference>
<evidence type="ECO:0000256" key="4">
    <source>
        <dbReference type="ARBA" id="ARBA00022723"/>
    </source>
</evidence>
<dbReference type="Proteomes" id="UP000576260">
    <property type="component" value="Chromosome"/>
</dbReference>
<dbReference type="NCBIfam" id="NF007877">
    <property type="entry name" value="PRK10581.1"/>
    <property type="match status" value="1"/>
</dbReference>
<evidence type="ECO:0000256" key="7">
    <source>
        <dbReference type="RuleBase" id="RU004466"/>
    </source>
</evidence>
<dbReference type="PROSITE" id="PS00444">
    <property type="entry name" value="POLYPRENYL_SYNTHASE_2"/>
    <property type="match status" value="1"/>
</dbReference>
<name>A0A7H1C071_9PAST</name>
<dbReference type="InterPro" id="IPR033749">
    <property type="entry name" value="Polyprenyl_synt_CS"/>
</dbReference>
<dbReference type="RefSeq" id="WP_188156032.1">
    <property type="nucleotide sequence ID" value="NZ_CP061280.1"/>
</dbReference>
<gene>
    <name evidence="8" type="primary">ispA</name>
    <name evidence="8" type="ORF">ICJ55_06285</name>
</gene>
<dbReference type="AlphaFoldDB" id="A0A7H1C071"/>
<keyword evidence="5" id="KW-0460">Magnesium</keyword>
<reference evidence="8 9" key="1">
    <citation type="submission" date="2020-09" db="EMBL/GenBank/DDBJ databases">
        <title>Mannheimia bovis sp.nov., isolated from a cow.</title>
        <authorList>
            <person name="Li F."/>
        </authorList>
    </citation>
    <scope>NUCLEOTIDE SEQUENCE [LARGE SCALE GENOMIC DNA]</scope>
    <source>
        <strain evidence="8 9">ZY190616</strain>
    </source>
</reference>
<evidence type="ECO:0000256" key="5">
    <source>
        <dbReference type="ARBA" id="ARBA00022842"/>
    </source>
</evidence>
<dbReference type="GO" id="GO:0005737">
    <property type="term" value="C:cytoplasm"/>
    <property type="evidence" value="ECO:0007669"/>
    <property type="project" value="UniProtKB-ARBA"/>
</dbReference>
<comment type="similarity">
    <text evidence="2 7">Belongs to the FPP/GGPP synthase family.</text>
</comment>
<organism evidence="8 9">
    <name type="scientific">Mannheimia bovis</name>
    <dbReference type="NCBI Taxonomy" id="2770636"/>
    <lineage>
        <taxon>Bacteria</taxon>
        <taxon>Pseudomonadati</taxon>
        <taxon>Pseudomonadota</taxon>
        <taxon>Gammaproteobacteria</taxon>
        <taxon>Pasteurellales</taxon>
        <taxon>Pasteurellaceae</taxon>
        <taxon>Mannheimia</taxon>
    </lineage>
</organism>
<dbReference type="CDD" id="cd00685">
    <property type="entry name" value="Trans_IPPS_HT"/>
    <property type="match status" value="1"/>
</dbReference>
<dbReference type="SFLD" id="SFLDG01017">
    <property type="entry name" value="Polyprenyl_Transferase_Like"/>
    <property type="match status" value="1"/>
</dbReference>
<keyword evidence="4" id="KW-0479">Metal-binding</keyword>
<keyword evidence="3 7" id="KW-0808">Transferase</keyword>
<dbReference type="PROSITE" id="PS00723">
    <property type="entry name" value="POLYPRENYL_SYNTHASE_1"/>
    <property type="match status" value="1"/>
</dbReference>
<dbReference type="PANTHER" id="PTHR43281:SF1">
    <property type="entry name" value="FARNESYL DIPHOSPHATE SYNTHASE"/>
    <property type="match status" value="1"/>
</dbReference>
<evidence type="ECO:0000256" key="3">
    <source>
        <dbReference type="ARBA" id="ARBA00022679"/>
    </source>
</evidence>
<dbReference type="GO" id="GO:0046872">
    <property type="term" value="F:metal ion binding"/>
    <property type="evidence" value="ECO:0007669"/>
    <property type="project" value="UniProtKB-KW"/>
</dbReference>
<dbReference type="GO" id="GO:0016114">
    <property type="term" value="P:terpenoid biosynthetic process"/>
    <property type="evidence" value="ECO:0007669"/>
    <property type="project" value="UniProtKB-ARBA"/>
</dbReference>
<dbReference type="Pfam" id="PF00348">
    <property type="entry name" value="polyprenyl_synt"/>
    <property type="match status" value="1"/>
</dbReference>
<sequence length="297" mass="32630">MSYSLATDLTTQQKRINDFLAEKLNHYEAFHSPLINAMEYAVLLGGKRVRPFLIYATGRMLGVPLEKLDHSAAAMESIHAYSLVHDDLPAMDDDKLRRGKPTCHIAFDEATATLAGDALQSFAFELLVTDPHISDKEKVAQVRELTSAAGAKGMCLGQSLDLIAENKSVNLEELELIHRNKTGALILSSVMMGFNLSDYSQNLAIKQPLVNYAKAIGLAFQVQDDILDVIGETDKIGKTVGSDENLNKSTYPKLLGLDGAKQKAETLYQTALSSLEQLPFDTTALKELADFIVKREN</sequence>
<dbReference type="FunFam" id="1.10.600.10:FF:000001">
    <property type="entry name" value="Geranylgeranyl diphosphate synthase"/>
    <property type="match status" value="1"/>
</dbReference>
<dbReference type="SUPFAM" id="SSF48576">
    <property type="entry name" value="Terpenoid synthases"/>
    <property type="match status" value="1"/>
</dbReference>
<dbReference type="SFLD" id="SFLDS00005">
    <property type="entry name" value="Isoprenoid_Synthase_Type_I"/>
    <property type="match status" value="1"/>
</dbReference>
<dbReference type="EC" id="2.5.1.10" evidence="8"/>
<accession>A0A7H1C071</accession>
<dbReference type="GO" id="GO:0004337">
    <property type="term" value="F:(2E,6E)-farnesyl diphosphate synthase activity"/>
    <property type="evidence" value="ECO:0007669"/>
    <property type="project" value="UniProtKB-EC"/>
</dbReference>
<dbReference type="InterPro" id="IPR000092">
    <property type="entry name" value="Polyprenyl_synt"/>
</dbReference>
<dbReference type="PANTHER" id="PTHR43281">
    <property type="entry name" value="FARNESYL DIPHOSPHATE SYNTHASE"/>
    <property type="match status" value="1"/>
</dbReference>
<dbReference type="EMBL" id="CP061280">
    <property type="protein sequence ID" value="QNS14376.1"/>
    <property type="molecule type" value="Genomic_DNA"/>
</dbReference>
<keyword evidence="9" id="KW-1185">Reference proteome</keyword>
<dbReference type="GO" id="GO:0008654">
    <property type="term" value="P:phospholipid biosynthetic process"/>
    <property type="evidence" value="ECO:0007669"/>
    <property type="project" value="UniProtKB-ARBA"/>
</dbReference>
<evidence type="ECO:0000256" key="6">
    <source>
        <dbReference type="ARBA" id="ARBA00023229"/>
    </source>
</evidence>
<dbReference type="NCBIfam" id="NF045485">
    <property type="entry name" value="FPPsyn"/>
    <property type="match status" value="1"/>
</dbReference>
<protein>
    <submittedName>
        <fullName evidence="8">(2E,6E)-farnesyl diphosphate synthase</fullName>
        <ecNumber evidence="8">2.5.1.10</ecNumber>
    </submittedName>
</protein>
<evidence type="ECO:0000313" key="8">
    <source>
        <dbReference type="EMBL" id="QNS14376.1"/>
    </source>
</evidence>